<comment type="caution">
    <text evidence="1">The sequence shown here is derived from an EMBL/GenBank/DDBJ whole genome shotgun (WGS) entry which is preliminary data.</text>
</comment>
<sequence length="131" mass="14063">MQHSHHTRSHVTSTDAELLGLDVPALLRDGLPRDPKLYAEGAIAAALAADRLGVLPRSITYLAEIVRRGGIAYALTLPEPLPEPEQAELVTAWLTAAAEVRWADAFEGGDAMARWLDAVAVVLSARRSQSS</sequence>
<organism evidence="1 2">
    <name type="scientific">Hamadaea flava</name>
    <dbReference type="NCBI Taxonomy" id="1742688"/>
    <lineage>
        <taxon>Bacteria</taxon>
        <taxon>Bacillati</taxon>
        <taxon>Actinomycetota</taxon>
        <taxon>Actinomycetes</taxon>
        <taxon>Micromonosporales</taxon>
        <taxon>Micromonosporaceae</taxon>
        <taxon>Hamadaea</taxon>
    </lineage>
</organism>
<accession>A0ABV8LZX0</accession>
<reference evidence="2" key="1">
    <citation type="journal article" date="2019" name="Int. J. Syst. Evol. Microbiol.">
        <title>The Global Catalogue of Microorganisms (GCM) 10K type strain sequencing project: providing services to taxonomists for standard genome sequencing and annotation.</title>
        <authorList>
            <consortium name="The Broad Institute Genomics Platform"/>
            <consortium name="The Broad Institute Genome Sequencing Center for Infectious Disease"/>
            <person name="Wu L."/>
            <person name="Ma J."/>
        </authorList>
    </citation>
    <scope>NUCLEOTIDE SEQUENCE [LARGE SCALE GENOMIC DNA]</scope>
    <source>
        <strain evidence="2">CGMCC 4.7289</strain>
    </source>
</reference>
<proteinExistence type="predicted"/>
<dbReference type="RefSeq" id="WP_253762491.1">
    <property type="nucleotide sequence ID" value="NZ_JAMZDZ010000001.1"/>
</dbReference>
<protein>
    <submittedName>
        <fullName evidence="1">Uncharacterized protein</fullName>
    </submittedName>
</protein>
<dbReference type="Proteomes" id="UP001595816">
    <property type="component" value="Unassembled WGS sequence"/>
</dbReference>
<dbReference type="EMBL" id="JBHSAY010000028">
    <property type="protein sequence ID" value="MFC4135906.1"/>
    <property type="molecule type" value="Genomic_DNA"/>
</dbReference>
<name>A0ABV8LZX0_9ACTN</name>
<keyword evidence="2" id="KW-1185">Reference proteome</keyword>
<evidence type="ECO:0000313" key="1">
    <source>
        <dbReference type="EMBL" id="MFC4135906.1"/>
    </source>
</evidence>
<evidence type="ECO:0000313" key="2">
    <source>
        <dbReference type="Proteomes" id="UP001595816"/>
    </source>
</evidence>
<gene>
    <name evidence="1" type="ORF">ACFOZ4_35330</name>
</gene>